<organism evidence="2 3">
    <name type="scientific">Elasticomyces elasticus</name>
    <dbReference type="NCBI Taxonomy" id="574655"/>
    <lineage>
        <taxon>Eukaryota</taxon>
        <taxon>Fungi</taxon>
        <taxon>Dikarya</taxon>
        <taxon>Ascomycota</taxon>
        <taxon>Pezizomycotina</taxon>
        <taxon>Dothideomycetes</taxon>
        <taxon>Dothideomycetidae</taxon>
        <taxon>Mycosphaerellales</taxon>
        <taxon>Teratosphaeriaceae</taxon>
        <taxon>Elasticomyces</taxon>
    </lineage>
</organism>
<dbReference type="Proteomes" id="UP001310594">
    <property type="component" value="Unassembled WGS sequence"/>
</dbReference>
<gene>
    <name evidence="2" type="ORF">LTR97_002898</name>
</gene>
<protein>
    <recommendedName>
        <fullName evidence="1">Glycosyltransferase 2-like domain-containing protein</fullName>
    </recommendedName>
</protein>
<dbReference type="AlphaFoldDB" id="A0AAN7WNR8"/>
<dbReference type="PANTHER" id="PTHR36851:SF1">
    <property type="entry name" value="GLYCO_TRANS_2-LIKE DOMAIN-CONTAINING PROTEIN"/>
    <property type="match status" value="1"/>
</dbReference>
<evidence type="ECO:0000313" key="3">
    <source>
        <dbReference type="Proteomes" id="UP001310594"/>
    </source>
</evidence>
<accession>A0AAN7WNR8</accession>
<evidence type="ECO:0000259" key="1">
    <source>
        <dbReference type="Pfam" id="PF13632"/>
    </source>
</evidence>
<evidence type="ECO:0000313" key="2">
    <source>
        <dbReference type="EMBL" id="KAK5703885.1"/>
    </source>
</evidence>
<sequence>MEEREADAKAKATRLMELVGHDFFDISFTMHPAGLTGEAPGKGSNESWAAKQIMRKYSSQQSGPEVVVTIMDADSHLSPRYFAQISKDYMALSKEERAATFYVSPIVFDRNSHQVPLLVRTADVVWSGAGISTMYAGSSVCIPTSVYSVPLRLVERTQGWDTGYTAIGEDMHMYLKCFFAVSGCLRSKVIYTAASQFNVCSGELGIRGYAGTVAARYQQALRHMWGMLDTGYAVRHATAMLFLRARSWCCHGVGRRAPFHLEQQ</sequence>
<dbReference type="PANTHER" id="PTHR36851">
    <property type="entry name" value="UNNAMED PRODUCT"/>
    <property type="match status" value="1"/>
</dbReference>
<proteinExistence type="predicted"/>
<dbReference type="Pfam" id="PF13632">
    <property type="entry name" value="Glyco_trans_2_3"/>
    <property type="match status" value="1"/>
</dbReference>
<name>A0AAN7WNR8_9PEZI</name>
<reference evidence="2" key="1">
    <citation type="submission" date="2023-08" db="EMBL/GenBank/DDBJ databases">
        <title>Black Yeasts Isolated from many extreme environments.</title>
        <authorList>
            <person name="Coleine C."/>
            <person name="Stajich J.E."/>
            <person name="Selbmann L."/>
        </authorList>
    </citation>
    <scope>NUCLEOTIDE SEQUENCE</scope>
    <source>
        <strain evidence="2">CCFEE 5810</strain>
    </source>
</reference>
<dbReference type="EMBL" id="JAVRQU010000004">
    <property type="protein sequence ID" value="KAK5703885.1"/>
    <property type="molecule type" value="Genomic_DNA"/>
</dbReference>
<dbReference type="InterPro" id="IPR001173">
    <property type="entry name" value="Glyco_trans_2-like"/>
</dbReference>
<feature type="domain" description="Glycosyltransferase 2-like" evidence="1">
    <location>
        <begin position="67"/>
        <end position="249"/>
    </location>
</feature>
<comment type="caution">
    <text evidence="2">The sequence shown here is derived from an EMBL/GenBank/DDBJ whole genome shotgun (WGS) entry which is preliminary data.</text>
</comment>